<accession>A0A399D1Y1</accession>
<evidence type="ECO:0000313" key="3">
    <source>
        <dbReference type="Proteomes" id="UP000266441"/>
    </source>
</evidence>
<protein>
    <submittedName>
        <fullName evidence="2">DUF4271 domain-containing protein</fullName>
    </submittedName>
</protein>
<keyword evidence="1" id="KW-0472">Membrane</keyword>
<proteinExistence type="predicted"/>
<gene>
    <name evidence="2" type="ORF">D1164_13720</name>
</gene>
<feature type="transmembrane region" description="Helical" evidence="1">
    <location>
        <begin position="122"/>
        <end position="141"/>
    </location>
</feature>
<keyword evidence="1" id="KW-1133">Transmembrane helix</keyword>
<feature type="transmembrane region" description="Helical" evidence="1">
    <location>
        <begin position="169"/>
        <end position="192"/>
    </location>
</feature>
<dbReference type="Pfam" id="PF14093">
    <property type="entry name" value="DUF4271"/>
    <property type="match status" value="1"/>
</dbReference>
<evidence type="ECO:0000256" key="1">
    <source>
        <dbReference type="SAM" id="Phobius"/>
    </source>
</evidence>
<dbReference type="AlphaFoldDB" id="A0A399D1Y1"/>
<reference evidence="2 3" key="1">
    <citation type="journal article" date="2015" name="Int. J. Syst. Evol. Microbiol.">
        <title>Mariniphaga sediminis sp. nov., isolated from coastal sediment.</title>
        <authorList>
            <person name="Wang F.Q."/>
            <person name="Shen Q.Y."/>
            <person name="Chen G.J."/>
            <person name="Du Z.J."/>
        </authorList>
    </citation>
    <scope>NUCLEOTIDE SEQUENCE [LARGE SCALE GENOMIC DNA]</scope>
    <source>
        <strain evidence="2 3">SY21</strain>
    </source>
</reference>
<keyword evidence="1" id="KW-0812">Transmembrane</keyword>
<comment type="caution">
    <text evidence="2">The sequence shown here is derived from an EMBL/GenBank/DDBJ whole genome shotgun (WGS) entry which is preliminary data.</text>
</comment>
<evidence type="ECO:0000313" key="2">
    <source>
        <dbReference type="EMBL" id="RIH64691.1"/>
    </source>
</evidence>
<keyword evidence="3" id="KW-1185">Reference proteome</keyword>
<feature type="transmembrane region" description="Helical" evidence="1">
    <location>
        <begin position="305"/>
        <end position="326"/>
    </location>
</feature>
<feature type="transmembrane region" description="Helical" evidence="1">
    <location>
        <begin position="251"/>
        <end position="269"/>
    </location>
</feature>
<name>A0A399D1Y1_9BACT</name>
<feature type="transmembrane region" description="Helical" evidence="1">
    <location>
        <begin position="275"/>
        <end position="298"/>
    </location>
</feature>
<dbReference type="EMBL" id="QWET01000009">
    <property type="protein sequence ID" value="RIH64691.1"/>
    <property type="molecule type" value="Genomic_DNA"/>
</dbReference>
<feature type="transmembrane region" description="Helical" evidence="1">
    <location>
        <begin position="204"/>
        <end position="220"/>
    </location>
</feature>
<dbReference type="RefSeq" id="WP_119350563.1">
    <property type="nucleotide sequence ID" value="NZ_QWET01000009.1"/>
</dbReference>
<organism evidence="2 3">
    <name type="scientific">Mariniphaga sediminis</name>
    <dbReference type="NCBI Taxonomy" id="1628158"/>
    <lineage>
        <taxon>Bacteria</taxon>
        <taxon>Pseudomonadati</taxon>
        <taxon>Bacteroidota</taxon>
        <taxon>Bacteroidia</taxon>
        <taxon>Marinilabiliales</taxon>
        <taxon>Prolixibacteraceae</taxon>
        <taxon>Mariniphaga</taxon>
    </lineage>
</organism>
<dbReference type="Proteomes" id="UP000266441">
    <property type="component" value="Unassembled WGS sequence"/>
</dbReference>
<sequence length="333" mass="39041">MDNRITYQQDTTKGANPLENLPILPQTGKLNIERSQTIPIMPIAPRDTTEQKTDTVEASSRPAPPTREQLRYWWWQREKKLLVGDSRYMLPRGEIELASSLKMENQGFRLPVRRINRENYDWLTLLLMVVLVLLALVRTAWDKYMGSLFHSTVNYSTSSRIFQEKNSSVLQGAFWLDVLFYLVFSVFVFQLLDYFRIDLPWKKNYQYLFSLALVLVYFSAKKMVYRLMGILIEKKSETGEFLFNMDNFNRVTGLVLFPVVTVIAFYPFSSVLLPIAIGLFVFISFYLLLLSRGFIILLKKQFSIFYLFLYFCTLEFLPLVLLYKILVVQVSGY</sequence>
<dbReference type="OrthoDB" id="1467217at2"/>
<dbReference type="InterPro" id="IPR025367">
    <property type="entry name" value="DUF4271"/>
</dbReference>